<dbReference type="EMBL" id="JAODUP010000107">
    <property type="protein sequence ID" value="KAK2161977.1"/>
    <property type="molecule type" value="Genomic_DNA"/>
</dbReference>
<sequence>MNGCAHPLSECPLLSPAVNSRSADIRFSPKFFCGCHYNMDQSQPSRFKMQYNITLSWAITEERHCCLHDFEIILCVCMCMHVCLPACMNFRCVAVCDTYGKTLFVTSLFVYREFILIYEQLYFYYYQLHK</sequence>
<proteinExistence type="predicted"/>
<protein>
    <submittedName>
        <fullName evidence="1">Uncharacterized protein</fullName>
    </submittedName>
</protein>
<dbReference type="AlphaFoldDB" id="A0AAD9N9F0"/>
<gene>
    <name evidence="1" type="ORF">LSH36_107g13036</name>
</gene>
<accession>A0AAD9N9F0</accession>
<organism evidence="1 2">
    <name type="scientific">Paralvinella palmiformis</name>
    <dbReference type="NCBI Taxonomy" id="53620"/>
    <lineage>
        <taxon>Eukaryota</taxon>
        <taxon>Metazoa</taxon>
        <taxon>Spiralia</taxon>
        <taxon>Lophotrochozoa</taxon>
        <taxon>Annelida</taxon>
        <taxon>Polychaeta</taxon>
        <taxon>Sedentaria</taxon>
        <taxon>Canalipalpata</taxon>
        <taxon>Terebellida</taxon>
        <taxon>Terebelliformia</taxon>
        <taxon>Alvinellidae</taxon>
        <taxon>Paralvinella</taxon>
    </lineage>
</organism>
<evidence type="ECO:0000313" key="2">
    <source>
        <dbReference type="Proteomes" id="UP001208570"/>
    </source>
</evidence>
<reference evidence="1" key="1">
    <citation type="journal article" date="2023" name="Mol. Biol. Evol.">
        <title>Third-Generation Sequencing Reveals the Adaptive Role of the Epigenome in Three Deep-Sea Polychaetes.</title>
        <authorList>
            <person name="Perez M."/>
            <person name="Aroh O."/>
            <person name="Sun Y."/>
            <person name="Lan Y."/>
            <person name="Juniper S.K."/>
            <person name="Young C.R."/>
            <person name="Angers B."/>
            <person name="Qian P.Y."/>
        </authorList>
    </citation>
    <scope>NUCLEOTIDE SEQUENCE</scope>
    <source>
        <strain evidence="1">P08H-3</strain>
    </source>
</reference>
<name>A0AAD9N9F0_9ANNE</name>
<keyword evidence="2" id="KW-1185">Reference proteome</keyword>
<evidence type="ECO:0000313" key="1">
    <source>
        <dbReference type="EMBL" id="KAK2161977.1"/>
    </source>
</evidence>
<comment type="caution">
    <text evidence="1">The sequence shown here is derived from an EMBL/GenBank/DDBJ whole genome shotgun (WGS) entry which is preliminary data.</text>
</comment>
<dbReference type="Proteomes" id="UP001208570">
    <property type="component" value="Unassembled WGS sequence"/>
</dbReference>